<dbReference type="OrthoDB" id="6059210at2759"/>
<proteinExistence type="predicted"/>
<dbReference type="Pfam" id="PF07707">
    <property type="entry name" value="BACK"/>
    <property type="match status" value="1"/>
</dbReference>
<dbReference type="SUPFAM" id="SSF54695">
    <property type="entry name" value="POZ domain"/>
    <property type="match status" value="1"/>
</dbReference>
<dbReference type="SMART" id="SM00875">
    <property type="entry name" value="BACK"/>
    <property type="match status" value="1"/>
</dbReference>
<evidence type="ECO:0000256" key="1">
    <source>
        <dbReference type="ARBA" id="ARBA00022441"/>
    </source>
</evidence>
<dbReference type="EMBL" id="CAJHNH020002331">
    <property type="protein sequence ID" value="CAG5126328.1"/>
    <property type="molecule type" value="Genomic_DNA"/>
</dbReference>
<dbReference type="CDD" id="cd18186">
    <property type="entry name" value="BTB_POZ_ZBTB_KLHL-like"/>
    <property type="match status" value="1"/>
</dbReference>
<sequence length="584" mass="66667">MSAMAFTESLACGLQKSIGSFCAGDDFSDFTVVVEGTHFRCHKVILSASTGFFLGLLRSRMKECQEGFVKLDRITKNTFEIVLNSIYKGIDGLNKDTVLDVWSATELLQIDYMIEECKKFVINNISVDSCLAYLNHAIIYSAQNVIDHSMNFIIKNFKQVRNQETFLQLPFDYLYKIIESDCLETDSEDAVLETILAWVNYEPSSQPYKPGKDPTNCDKPDTTPVYNKERGRKNYFEKLLSACRYLLVNSACLQKVMKKHVELLLKTGTYNLVLKALVYTLSVDQHHDSWPDAAVHRSSSSSKHVMVFLSDDKVMAYSLSTGHTHTFMKVPNDFLKELHKANIIVSGNILYLHYEAKDTDKETETVRKLSMITKQKNWLSINRTITRNSKMLVAHGSCLYELYTHANDDRNCLRRYICAYGNTRDWSTCFTSQIIGDCLTGFQEYIVVFRTEDNVVKACCYNTETEKIHASTTSMDGTSKSMVSFRHGKDIYLLQTNGSLWKLFSTDTSPVDFELVSKLWDFDCSPKGCVLYRKKLFIFCGEIPQMDSSSPLTSVPEIFDNIQMIKINSRTTCLPMIMPQSWLS</sequence>
<gene>
    <name evidence="4" type="ORF">CUNI_LOCUS11886</name>
</gene>
<evidence type="ECO:0000259" key="3">
    <source>
        <dbReference type="PROSITE" id="PS50097"/>
    </source>
</evidence>
<dbReference type="Proteomes" id="UP000678393">
    <property type="component" value="Unassembled WGS sequence"/>
</dbReference>
<evidence type="ECO:0000313" key="4">
    <source>
        <dbReference type="EMBL" id="CAG5126328.1"/>
    </source>
</evidence>
<dbReference type="SMART" id="SM00225">
    <property type="entry name" value="BTB"/>
    <property type="match status" value="1"/>
</dbReference>
<accession>A0A8S3ZDT3</accession>
<dbReference type="InterPro" id="IPR000210">
    <property type="entry name" value="BTB/POZ_dom"/>
</dbReference>
<organism evidence="4 5">
    <name type="scientific">Candidula unifasciata</name>
    <dbReference type="NCBI Taxonomy" id="100452"/>
    <lineage>
        <taxon>Eukaryota</taxon>
        <taxon>Metazoa</taxon>
        <taxon>Spiralia</taxon>
        <taxon>Lophotrochozoa</taxon>
        <taxon>Mollusca</taxon>
        <taxon>Gastropoda</taxon>
        <taxon>Heterobranchia</taxon>
        <taxon>Euthyneura</taxon>
        <taxon>Panpulmonata</taxon>
        <taxon>Eupulmonata</taxon>
        <taxon>Stylommatophora</taxon>
        <taxon>Helicina</taxon>
        <taxon>Helicoidea</taxon>
        <taxon>Geomitridae</taxon>
        <taxon>Candidula</taxon>
    </lineage>
</organism>
<keyword evidence="2" id="KW-0677">Repeat</keyword>
<comment type="caution">
    <text evidence="4">The sequence shown here is derived from an EMBL/GenBank/DDBJ whole genome shotgun (WGS) entry which is preliminary data.</text>
</comment>
<dbReference type="AlphaFoldDB" id="A0A8S3ZDT3"/>
<dbReference type="PANTHER" id="PTHR45632:SF3">
    <property type="entry name" value="KELCH-LIKE PROTEIN 32"/>
    <property type="match status" value="1"/>
</dbReference>
<keyword evidence="1" id="KW-0880">Kelch repeat</keyword>
<dbReference type="PANTHER" id="PTHR45632">
    <property type="entry name" value="LD33804P"/>
    <property type="match status" value="1"/>
</dbReference>
<dbReference type="PROSITE" id="PS50097">
    <property type="entry name" value="BTB"/>
    <property type="match status" value="1"/>
</dbReference>
<reference evidence="4" key="1">
    <citation type="submission" date="2021-04" db="EMBL/GenBank/DDBJ databases">
        <authorList>
            <consortium name="Molecular Ecology Group"/>
        </authorList>
    </citation>
    <scope>NUCLEOTIDE SEQUENCE</scope>
</reference>
<evidence type="ECO:0000313" key="5">
    <source>
        <dbReference type="Proteomes" id="UP000678393"/>
    </source>
</evidence>
<dbReference type="Gene3D" id="1.25.40.420">
    <property type="match status" value="1"/>
</dbReference>
<name>A0A8S3ZDT3_9EUPU</name>
<dbReference type="Gene3D" id="3.30.710.10">
    <property type="entry name" value="Potassium Channel Kv1.1, Chain A"/>
    <property type="match status" value="1"/>
</dbReference>
<protein>
    <recommendedName>
        <fullName evidence="3">BTB domain-containing protein</fullName>
    </recommendedName>
</protein>
<feature type="domain" description="BTB" evidence="3">
    <location>
        <begin position="28"/>
        <end position="95"/>
    </location>
</feature>
<evidence type="ECO:0000256" key="2">
    <source>
        <dbReference type="ARBA" id="ARBA00022737"/>
    </source>
</evidence>
<dbReference type="InterPro" id="IPR011705">
    <property type="entry name" value="BACK"/>
</dbReference>
<keyword evidence="5" id="KW-1185">Reference proteome</keyword>
<dbReference type="Pfam" id="PF00651">
    <property type="entry name" value="BTB"/>
    <property type="match status" value="1"/>
</dbReference>
<dbReference type="InterPro" id="IPR011333">
    <property type="entry name" value="SKP1/BTB/POZ_sf"/>
</dbReference>